<dbReference type="EMBL" id="CP012264">
    <property type="protein sequence ID" value="ALB63989.1"/>
    <property type="molecule type" value="Genomic_DNA"/>
</dbReference>
<sequence>MTDTPRPHDLLWLNDSRALQGIDALWVSEQWKCQFPVVVRRDLSDSGLIPVGVRGVRRDQRAAGWVAAQDIVRVATPESLACLQTLLRSPFVSQPPVQAAIQLAQRTWPWAWGITGSAGYALATEMPVLHPESDLDLTIRAPVPVTPAAFADWQRWVTQLPCRADTQVETPFGAFSLTEWLRDGRVLLKTNRGPLRVGDPWCREDA</sequence>
<evidence type="ECO:0000256" key="2">
    <source>
        <dbReference type="ARBA" id="ARBA00022695"/>
    </source>
</evidence>
<evidence type="ECO:0000256" key="1">
    <source>
        <dbReference type="ARBA" id="ARBA00022679"/>
    </source>
</evidence>
<dbReference type="NCBIfam" id="TIGR03135">
    <property type="entry name" value="malonate_mdcG"/>
    <property type="match status" value="1"/>
</dbReference>
<proteinExistence type="predicted"/>
<reference evidence="5 6" key="2">
    <citation type="journal article" date="2016" name="Genome Announc.">
        <title>Fully Closed Genome Sequences of Five Type Strains of the Genus Cronobacter and One Cronobacter sakazakii Strain.</title>
        <authorList>
            <person name="Moine D."/>
            <person name="Kassam M."/>
            <person name="Baert L."/>
            <person name="Tang Y."/>
            <person name="Barretto C."/>
            <person name="Ngom Bru C."/>
            <person name="Klijn A."/>
            <person name="Descombes P."/>
        </authorList>
    </citation>
    <scope>NUCLEOTIDE SEQUENCE [LARGE SCALE GENOMIC DNA]</scope>
    <source>
        <strain evidence="5 6">LMG 26250</strain>
    </source>
</reference>
<keyword evidence="2" id="KW-0548">Nucleotidyltransferase</keyword>
<evidence type="ECO:0000313" key="6">
    <source>
        <dbReference type="Proteomes" id="UP000067320"/>
    </source>
</evidence>
<reference evidence="6" key="1">
    <citation type="submission" date="2015-09" db="EMBL/GenBank/DDBJ databases">
        <title>Cronobacter genome sequencing and assembly.</title>
        <authorList>
            <person name="Descombes P."/>
            <person name="Baert L."/>
            <person name="Ngom-Bru C."/>
            <person name="Barretto C."/>
        </authorList>
    </citation>
    <scope>NUCLEOTIDE SEQUENCE [LARGE SCALE GENOMIC DNA]</scope>
    <source>
        <strain evidence="6">LMG 26250</strain>
    </source>
</reference>
<dbReference type="Pfam" id="PF10620">
    <property type="entry name" value="MdcG"/>
    <property type="match status" value="1"/>
</dbReference>
<keyword evidence="6" id="KW-1185">Reference proteome</keyword>
<dbReference type="GO" id="GO:0016740">
    <property type="term" value="F:transferase activity"/>
    <property type="evidence" value="ECO:0007669"/>
    <property type="project" value="UniProtKB-KW"/>
</dbReference>
<dbReference type="InterPro" id="IPR049180">
    <property type="entry name" value="MdcG_C"/>
</dbReference>
<gene>
    <name evidence="5" type="ORF">AFK62_16430</name>
</gene>
<evidence type="ECO:0000259" key="4">
    <source>
        <dbReference type="Pfam" id="PF20866"/>
    </source>
</evidence>
<feature type="domain" description="Phosphoribosyl-dephospho-CoA transferase MdcG N-terminal" evidence="4">
    <location>
        <begin position="6"/>
        <end position="77"/>
    </location>
</feature>
<dbReference type="NCBIfam" id="NF002332">
    <property type="entry name" value="PRK01293.1"/>
    <property type="match status" value="1"/>
</dbReference>
<keyword evidence="1 5" id="KW-0808">Transferase</keyword>
<feature type="domain" description="Phosphoribosyl-dephospho-CoA transferase MdcG C-terminal" evidence="3">
    <location>
        <begin position="95"/>
        <end position="198"/>
    </location>
</feature>
<organism evidence="5 6">
    <name type="scientific">Cronobacter condimenti 1330</name>
    <dbReference type="NCBI Taxonomy" id="1073999"/>
    <lineage>
        <taxon>Bacteria</taxon>
        <taxon>Pseudomonadati</taxon>
        <taxon>Pseudomonadota</taxon>
        <taxon>Gammaproteobacteria</taxon>
        <taxon>Enterobacterales</taxon>
        <taxon>Enterobacteriaceae</taxon>
        <taxon>Cronobacter</taxon>
    </lineage>
</organism>
<evidence type="ECO:0000259" key="3">
    <source>
        <dbReference type="Pfam" id="PF10620"/>
    </source>
</evidence>
<dbReference type="InterPro" id="IPR017557">
    <property type="entry name" value="Holo-ACP_synthase"/>
</dbReference>
<dbReference type="Proteomes" id="UP000067320">
    <property type="component" value="Chromosome"/>
</dbReference>
<name>A0ABM5VGA6_9ENTR</name>
<accession>A0ABM5VGA6</accession>
<dbReference type="InterPro" id="IPR048903">
    <property type="entry name" value="MdcG_N"/>
</dbReference>
<protein>
    <submittedName>
        <fullName evidence="5">Phosphoribosyl-dephospho-CoA transferase</fullName>
    </submittedName>
</protein>
<dbReference type="Pfam" id="PF20866">
    <property type="entry name" value="MdcG_N"/>
    <property type="match status" value="1"/>
</dbReference>
<evidence type="ECO:0000313" key="5">
    <source>
        <dbReference type="EMBL" id="ALB63989.1"/>
    </source>
</evidence>
<dbReference type="RefSeq" id="WP_053532033.1">
    <property type="nucleotide sequence ID" value="NZ_CP012264.1"/>
</dbReference>